<dbReference type="GeneID" id="59150019"/>
<dbReference type="RefSeq" id="WP_192818827.1">
    <property type="nucleotide sequence ID" value="NZ_CP062310.1"/>
</dbReference>
<dbReference type="Pfam" id="PF00528">
    <property type="entry name" value="BPD_transp_1"/>
    <property type="match status" value="1"/>
</dbReference>
<evidence type="ECO:0000256" key="2">
    <source>
        <dbReference type="ARBA" id="ARBA00022448"/>
    </source>
</evidence>
<evidence type="ECO:0000256" key="6">
    <source>
        <dbReference type="ARBA" id="ARBA00023136"/>
    </source>
</evidence>
<feature type="transmembrane region" description="Helical" evidence="7">
    <location>
        <begin position="196"/>
        <end position="214"/>
    </location>
</feature>
<evidence type="ECO:0000313" key="9">
    <source>
        <dbReference type="EMBL" id="QOJ78855.1"/>
    </source>
</evidence>
<name>A0A7L9FJ79_9CREN</name>
<dbReference type="InParanoid" id="A0A7L9FJ79"/>
<dbReference type="Gene3D" id="1.10.3720.10">
    <property type="entry name" value="MetI-like"/>
    <property type="match status" value="1"/>
</dbReference>
<keyword evidence="10" id="KW-1185">Reference proteome</keyword>
<accession>A0A7L9FJ79</accession>
<keyword evidence="3" id="KW-1003">Cell membrane</keyword>
<dbReference type="PROSITE" id="PS50928">
    <property type="entry name" value="ABC_TM1"/>
    <property type="match status" value="1"/>
</dbReference>
<organism evidence="9 10">
    <name type="scientific">Infirmifilum lucidum</name>
    <dbReference type="NCBI Taxonomy" id="2776706"/>
    <lineage>
        <taxon>Archaea</taxon>
        <taxon>Thermoproteota</taxon>
        <taxon>Thermoprotei</taxon>
        <taxon>Thermofilales</taxon>
        <taxon>Thermofilaceae</taxon>
        <taxon>Infirmifilum</taxon>
    </lineage>
</organism>
<evidence type="ECO:0000256" key="5">
    <source>
        <dbReference type="ARBA" id="ARBA00022989"/>
    </source>
</evidence>
<feature type="transmembrane region" description="Helical" evidence="7">
    <location>
        <begin position="258"/>
        <end position="277"/>
    </location>
</feature>
<dbReference type="PANTHER" id="PTHR30193:SF37">
    <property type="entry name" value="INNER MEMBRANE ABC TRANSPORTER PERMEASE PROTEIN YCJO"/>
    <property type="match status" value="1"/>
</dbReference>
<proteinExistence type="inferred from homology"/>
<dbReference type="InterPro" id="IPR000515">
    <property type="entry name" value="MetI-like"/>
</dbReference>
<evidence type="ECO:0000256" key="1">
    <source>
        <dbReference type="ARBA" id="ARBA00004651"/>
    </source>
</evidence>
<dbReference type="GO" id="GO:0005886">
    <property type="term" value="C:plasma membrane"/>
    <property type="evidence" value="ECO:0007669"/>
    <property type="project" value="UniProtKB-SubCell"/>
</dbReference>
<sequence>MRQKIAVFLILPSLLLLAFLTVYPILGVFYYSLHAYNLVSGEFKFTGLNEYLSLLKDDVFSVSVWNTVLFSLMATFAQTLLGLGVAVLVNQRVRGKNYIVPLLVLPNMFSVVVVSSMWKLMMDYDTGLLNYILRFLGLPPQAWLTSFELALPSIVLIDTWQWTPVCFLIFYAGLQSIPRDLYEAATLDGASPFRTFRSITLPLLKPYIALVLLLRSIDTFRLFDKVYLLTGGGPAHATETISLYIFKSGLVFWEVGKASAASFVMLVIILSLSALYVREVILK</sequence>
<reference evidence="9 10" key="1">
    <citation type="submission" date="2020-10" db="EMBL/GenBank/DDBJ databases">
        <title>Thermofilum lucidum 3507LT sp. nov. a novel member of Thermofilaceae family isolated from Chile hot spring, and proposal of description order Thermofilales.</title>
        <authorList>
            <person name="Zayulina K.S."/>
            <person name="Elcheninov A.G."/>
            <person name="Toshchakov S.V."/>
            <person name="Kublanov I.V."/>
        </authorList>
    </citation>
    <scope>NUCLEOTIDE SEQUENCE [LARGE SCALE GENOMIC DNA]</scope>
    <source>
        <strain evidence="9 10">3507LT</strain>
    </source>
</reference>
<dbReference type="GO" id="GO:0055085">
    <property type="term" value="P:transmembrane transport"/>
    <property type="evidence" value="ECO:0007669"/>
    <property type="project" value="InterPro"/>
</dbReference>
<evidence type="ECO:0000256" key="4">
    <source>
        <dbReference type="ARBA" id="ARBA00022692"/>
    </source>
</evidence>
<keyword evidence="4 7" id="KW-0812">Transmembrane</keyword>
<evidence type="ECO:0000313" key="10">
    <source>
        <dbReference type="Proteomes" id="UP000594121"/>
    </source>
</evidence>
<dbReference type="SUPFAM" id="SSF161098">
    <property type="entry name" value="MetI-like"/>
    <property type="match status" value="1"/>
</dbReference>
<dbReference type="CDD" id="cd06261">
    <property type="entry name" value="TM_PBP2"/>
    <property type="match status" value="1"/>
</dbReference>
<feature type="transmembrane region" description="Helical" evidence="7">
    <location>
        <begin position="7"/>
        <end position="31"/>
    </location>
</feature>
<dbReference type="AlphaFoldDB" id="A0A7L9FJ79"/>
<dbReference type="Proteomes" id="UP000594121">
    <property type="component" value="Chromosome"/>
</dbReference>
<evidence type="ECO:0000259" key="8">
    <source>
        <dbReference type="PROSITE" id="PS50928"/>
    </source>
</evidence>
<protein>
    <submittedName>
        <fullName evidence="9">Sugar ABC transporter permease</fullName>
    </submittedName>
</protein>
<dbReference type="PANTHER" id="PTHR30193">
    <property type="entry name" value="ABC TRANSPORTER PERMEASE PROTEIN"/>
    <property type="match status" value="1"/>
</dbReference>
<feature type="transmembrane region" description="Helical" evidence="7">
    <location>
        <begin position="98"/>
        <end position="118"/>
    </location>
</feature>
<dbReference type="EMBL" id="CP062310">
    <property type="protein sequence ID" value="QOJ78855.1"/>
    <property type="molecule type" value="Genomic_DNA"/>
</dbReference>
<feature type="domain" description="ABC transmembrane type-1" evidence="8">
    <location>
        <begin position="64"/>
        <end position="276"/>
    </location>
</feature>
<dbReference type="KEGG" id="thel:IG193_08945"/>
<keyword evidence="2 7" id="KW-0813">Transport</keyword>
<keyword evidence="5 7" id="KW-1133">Transmembrane helix</keyword>
<comment type="subcellular location">
    <subcellularLocation>
        <location evidence="1 7">Cell membrane</location>
        <topology evidence="1 7">Multi-pass membrane protein</topology>
    </subcellularLocation>
</comment>
<feature type="transmembrane region" description="Helical" evidence="7">
    <location>
        <begin position="64"/>
        <end position="89"/>
    </location>
</feature>
<dbReference type="InterPro" id="IPR051393">
    <property type="entry name" value="ABC_transporter_permease"/>
</dbReference>
<comment type="similarity">
    <text evidence="7">Belongs to the binding-protein-dependent transport system permease family.</text>
</comment>
<dbReference type="InterPro" id="IPR035906">
    <property type="entry name" value="MetI-like_sf"/>
</dbReference>
<gene>
    <name evidence="9" type="ORF">IG193_08945</name>
</gene>
<keyword evidence="6 7" id="KW-0472">Membrane</keyword>
<evidence type="ECO:0000256" key="7">
    <source>
        <dbReference type="RuleBase" id="RU363032"/>
    </source>
</evidence>
<evidence type="ECO:0000256" key="3">
    <source>
        <dbReference type="ARBA" id="ARBA00022475"/>
    </source>
</evidence>